<dbReference type="AlphaFoldDB" id="A6J5W5"/>
<dbReference type="EMBL" id="CH473976">
    <property type="protein sequence ID" value="EDM00824.1"/>
    <property type="molecule type" value="Genomic_DNA"/>
</dbReference>
<name>A6J5W5_RAT</name>
<protein>
    <submittedName>
        <fullName evidence="1">RCG62576</fullName>
    </submittedName>
</protein>
<reference evidence="1 2" key="1">
    <citation type="submission" date="2005-09" db="EMBL/GenBank/DDBJ databases">
        <authorList>
            <person name="Mural R.J."/>
            <person name="Li P.W."/>
            <person name="Adams M.D."/>
            <person name="Amanatides P.G."/>
            <person name="Baden-Tillson H."/>
            <person name="Barnstead M."/>
            <person name="Chin S.H."/>
            <person name="Dew I."/>
            <person name="Evans C.A."/>
            <person name="Ferriera S."/>
            <person name="Flanigan M."/>
            <person name="Fosler C."/>
            <person name="Glodek A."/>
            <person name="Gu Z."/>
            <person name="Holt R.A."/>
            <person name="Jennings D."/>
            <person name="Kraft C.L."/>
            <person name="Lu F."/>
            <person name="Nguyen T."/>
            <person name="Nusskern D.R."/>
            <person name="Pfannkoch C.M."/>
            <person name="Sitter C."/>
            <person name="Sutton G.G."/>
            <person name="Venter J.C."/>
            <person name="Wang Z."/>
            <person name="Woodage T."/>
            <person name="Zheng X.H."/>
            <person name="Zhong F."/>
        </authorList>
    </citation>
    <scope>NUCLEOTIDE SEQUENCE [LARGE SCALE GENOMIC DNA]</scope>
    <source>
        <strain>BN</strain>
        <strain evidence="2">Sprague-Dawley</strain>
    </source>
</reference>
<dbReference type="Proteomes" id="UP000234681">
    <property type="component" value="Chromosome 2"/>
</dbReference>
<gene>
    <name evidence="1" type="ORF">rCG_62576</name>
</gene>
<sequence>MTSQPRSPDCWKSCVPGGM</sequence>
<proteinExistence type="predicted"/>
<evidence type="ECO:0000313" key="1">
    <source>
        <dbReference type="EMBL" id="EDM00824.1"/>
    </source>
</evidence>
<accession>A6J5W5</accession>
<evidence type="ECO:0000313" key="2">
    <source>
        <dbReference type="Proteomes" id="UP000234681"/>
    </source>
</evidence>
<organism evidence="1 2">
    <name type="scientific">Rattus norvegicus</name>
    <name type="common">Rat</name>
    <dbReference type="NCBI Taxonomy" id="10116"/>
    <lineage>
        <taxon>Eukaryota</taxon>
        <taxon>Metazoa</taxon>
        <taxon>Chordata</taxon>
        <taxon>Craniata</taxon>
        <taxon>Vertebrata</taxon>
        <taxon>Euteleostomi</taxon>
        <taxon>Mammalia</taxon>
        <taxon>Eutheria</taxon>
        <taxon>Euarchontoglires</taxon>
        <taxon>Glires</taxon>
        <taxon>Rodentia</taxon>
        <taxon>Myomorpha</taxon>
        <taxon>Muroidea</taxon>
        <taxon>Muridae</taxon>
        <taxon>Murinae</taxon>
        <taxon>Rattus</taxon>
    </lineage>
</organism>